<accession>A0ABT7AN09</accession>
<proteinExistence type="inferred from homology"/>
<dbReference type="PANTHER" id="PTHR13420:SF7">
    <property type="entry name" value="UPF0235 PROTEIN C15ORF40"/>
    <property type="match status" value="1"/>
</dbReference>
<comment type="similarity">
    <text evidence="1 2">Belongs to the UPF0235 family.</text>
</comment>
<organism evidence="3 4">
    <name type="scientific">Roseofilum acuticapitatum BLCC-M154</name>
    <dbReference type="NCBI Taxonomy" id="3022444"/>
    <lineage>
        <taxon>Bacteria</taxon>
        <taxon>Bacillati</taxon>
        <taxon>Cyanobacteriota</taxon>
        <taxon>Cyanophyceae</taxon>
        <taxon>Desertifilales</taxon>
        <taxon>Desertifilaceae</taxon>
        <taxon>Roseofilum</taxon>
        <taxon>Roseofilum acuticapitatum</taxon>
    </lineage>
</organism>
<dbReference type="Gene3D" id="3.30.1200.10">
    <property type="entry name" value="YggU-like"/>
    <property type="match status" value="1"/>
</dbReference>
<dbReference type="PANTHER" id="PTHR13420">
    <property type="entry name" value="UPF0235 PROTEIN C15ORF40"/>
    <property type="match status" value="1"/>
</dbReference>
<dbReference type="InterPro" id="IPR003746">
    <property type="entry name" value="DUF167"/>
</dbReference>
<keyword evidence="4" id="KW-1185">Reference proteome</keyword>
<dbReference type="SUPFAM" id="SSF69786">
    <property type="entry name" value="YggU-like"/>
    <property type="match status" value="1"/>
</dbReference>
<dbReference type="SMART" id="SM01152">
    <property type="entry name" value="DUF167"/>
    <property type="match status" value="1"/>
</dbReference>
<dbReference type="HAMAP" id="MF_00634">
    <property type="entry name" value="UPF0235"/>
    <property type="match status" value="1"/>
</dbReference>
<dbReference type="Proteomes" id="UP001235303">
    <property type="component" value="Unassembled WGS sequence"/>
</dbReference>
<reference evidence="3 4" key="1">
    <citation type="submission" date="2023-01" db="EMBL/GenBank/DDBJ databases">
        <title>Novel diversity within Roseofilum (Cyanobacteria; Desertifilaceae) from marine benthic mats with descriptions of four novel species.</title>
        <authorList>
            <person name="Wang Y."/>
            <person name="Berthold D.E."/>
            <person name="Hu J."/>
            <person name="Lefler F.W."/>
            <person name="Laughinghouse H.D. IV."/>
        </authorList>
    </citation>
    <scope>NUCLEOTIDE SEQUENCE [LARGE SCALE GENOMIC DNA]</scope>
    <source>
        <strain evidence="3 4">BLCC-M154</strain>
    </source>
</reference>
<comment type="caution">
    <text evidence="3">The sequence shown here is derived from an EMBL/GenBank/DDBJ whole genome shotgun (WGS) entry which is preliminary data.</text>
</comment>
<dbReference type="NCBIfam" id="TIGR00251">
    <property type="entry name" value="DUF167 family protein"/>
    <property type="match status" value="1"/>
</dbReference>
<evidence type="ECO:0000256" key="2">
    <source>
        <dbReference type="HAMAP-Rule" id="MF_00634"/>
    </source>
</evidence>
<evidence type="ECO:0000313" key="4">
    <source>
        <dbReference type="Proteomes" id="UP001235303"/>
    </source>
</evidence>
<dbReference type="InterPro" id="IPR036591">
    <property type="entry name" value="YggU-like_sf"/>
</dbReference>
<gene>
    <name evidence="3" type="ORF">PMG71_02450</name>
</gene>
<evidence type="ECO:0000256" key="1">
    <source>
        <dbReference type="ARBA" id="ARBA00010364"/>
    </source>
</evidence>
<dbReference type="Pfam" id="PF02594">
    <property type="entry name" value="DUF167"/>
    <property type="match status" value="1"/>
</dbReference>
<protein>
    <recommendedName>
        <fullName evidence="2">UPF0235 protein PMG71_02450</fullName>
    </recommendedName>
</protein>
<evidence type="ECO:0000313" key="3">
    <source>
        <dbReference type="EMBL" id="MDJ1168283.1"/>
    </source>
</evidence>
<dbReference type="RefSeq" id="WP_283752046.1">
    <property type="nucleotide sequence ID" value="NZ_JAQOSP010000012.1"/>
</dbReference>
<dbReference type="EMBL" id="JAQOSP010000012">
    <property type="protein sequence ID" value="MDJ1168283.1"/>
    <property type="molecule type" value="Genomic_DNA"/>
</dbReference>
<sequence length="98" mass="10549">MPQDPSIHTLLPIKVVPSSSKNCLAGWLGESLKIRTQAPPERGKANACVLKIIAQALGIPKDSITLIKGETSVNKVISITGLTLEEIKQKIDNSYQSN</sequence>
<name>A0ABT7AN09_9CYAN</name>